<dbReference type="GO" id="GO:0019478">
    <property type="term" value="P:D-amino acid catabolic process"/>
    <property type="evidence" value="ECO:0007669"/>
    <property type="project" value="TreeGrafter"/>
</dbReference>
<dbReference type="PIRSF" id="PIRSF000189">
    <property type="entry name" value="D-aa_oxidase"/>
    <property type="match status" value="1"/>
</dbReference>
<comment type="cofactor">
    <cofactor evidence="1 7">
        <name>FAD</name>
        <dbReference type="ChEBI" id="CHEBI:57692"/>
    </cofactor>
</comment>
<reference evidence="10" key="1">
    <citation type="submission" date="2023-10" db="EMBL/GenBank/DDBJ databases">
        <title>Genome assembly of Pristionchus species.</title>
        <authorList>
            <person name="Yoshida K."/>
            <person name="Sommer R.J."/>
        </authorList>
    </citation>
    <scope>NUCLEOTIDE SEQUENCE</scope>
    <source>
        <strain evidence="10">RS5133</strain>
    </source>
</reference>
<evidence type="ECO:0000256" key="8">
    <source>
        <dbReference type="SAM" id="SignalP"/>
    </source>
</evidence>
<feature type="signal peptide" evidence="8">
    <location>
        <begin position="1"/>
        <end position="20"/>
    </location>
</feature>
<dbReference type="Gene3D" id="3.30.9.10">
    <property type="entry name" value="D-Amino Acid Oxidase, subunit A, domain 2"/>
    <property type="match status" value="1"/>
</dbReference>
<dbReference type="GO" id="GO:0005782">
    <property type="term" value="C:peroxisomal matrix"/>
    <property type="evidence" value="ECO:0007669"/>
    <property type="project" value="UniProtKB-SubCell"/>
</dbReference>
<keyword evidence="4" id="KW-0285">Flavoprotein</keyword>
<evidence type="ECO:0000256" key="1">
    <source>
        <dbReference type="ARBA" id="ARBA00001974"/>
    </source>
</evidence>
<feature type="chain" id="PRO_5043618958" description="FAD dependent oxidoreductase domain-containing protein" evidence="8">
    <location>
        <begin position="21"/>
        <end position="331"/>
    </location>
</feature>
<dbReference type="InterPro" id="IPR006076">
    <property type="entry name" value="FAD-dep_OxRdtase"/>
</dbReference>
<evidence type="ECO:0000256" key="3">
    <source>
        <dbReference type="ARBA" id="ARBA00006730"/>
    </source>
</evidence>
<dbReference type="PANTHER" id="PTHR11530">
    <property type="entry name" value="D-AMINO ACID OXIDASE"/>
    <property type="match status" value="1"/>
</dbReference>
<evidence type="ECO:0000256" key="6">
    <source>
        <dbReference type="ARBA" id="ARBA00023002"/>
    </source>
</evidence>
<feature type="binding site" evidence="7">
    <location>
        <begin position="304"/>
        <end position="309"/>
    </location>
    <ligand>
        <name>FAD</name>
        <dbReference type="ChEBI" id="CHEBI:57692"/>
    </ligand>
</feature>
<feature type="domain" description="FAD dependent oxidoreductase" evidence="9">
    <location>
        <begin position="6"/>
        <end position="318"/>
    </location>
</feature>
<dbReference type="SUPFAM" id="SSF54373">
    <property type="entry name" value="FAD-linked reductases, C-terminal domain"/>
    <property type="match status" value="1"/>
</dbReference>
<accession>A0AAV5V1P5</accession>
<evidence type="ECO:0000313" key="10">
    <source>
        <dbReference type="EMBL" id="GMT13294.1"/>
    </source>
</evidence>
<keyword evidence="8" id="KW-0732">Signal</keyword>
<dbReference type="Proteomes" id="UP001432322">
    <property type="component" value="Unassembled WGS sequence"/>
</dbReference>
<dbReference type="PANTHER" id="PTHR11530:SF11">
    <property type="entry name" value="D-ASPARTATE OXIDASE"/>
    <property type="match status" value="1"/>
</dbReference>
<sequence>MPPTPRIVVVGAGVIGLSTAVELQQVLPGTEIQIVAARFSPDLTSDVAAGIWRPYISRFTVPELENQVLSSAFIRFTALARNQECGIIRQSGYDVTRNVDAPPPPFMAFVRGLRELSREEIDEFGKEYKKGWFYTTYGIQTTVFIRYLTKEFLANGGKFVQRELKSLEELNEDFDIIINCCGLGSRRLLGEEKLYPIRGQVVRVRAPAVKHFFMDDDDYILLNRDFVVLGATHDKGSWDLSVNEETTRSIMERNEKIFPELKYAEILSVHVGLRPFREEIRLEKEIKMTEKGRKVVLIHNYGHGGSGVTLSLGCAEQVGKMVAEAMMGSKL</sequence>
<keyword evidence="11" id="KW-1185">Reference proteome</keyword>
<evidence type="ECO:0000259" key="9">
    <source>
        <dbReference type="Pfam" id="PF01266"/>
    </source>
</evidence>
<keyword evidence="6" id="KW-0560">Oxidoreductase</keyword>
<feature type="binding site" evidence="7">
    <location>
        <position position="219"/>
    </location>
    <ligand>
        <name>D-dopa</name>
        <dbReference type="ChEBI" id="CHEBI:149689"/>
    </ligand>
</feature>
<dbReference type="SUPFAM" id="SSF51971">
    <property type="entry name" value="Nucleotide-binding domain"/>
    <property type="match status" value="1"/>
</dbReference>
<feature type="binding site" evidence="7">
    <location>
        <begin position="44"/>
        <end position="45"/>
    </location>
    <ligand>
        <name>FAD</name>
        <dbReference type="ChEBI" id="CHEBI:57692"/>
    </ligand>
</feature>
<evidence type="ECO:0000256" key="2">
    <source>
        <dbReference type="ARBA" id="ARBA00004253"/>
    </source>
</evidence>
<comment type="similarity">
    <text evidence="3">Belongs to the DAMOX/DASOX family.</text>
</comment>
<comment type="caution">
    <text evidence="10">The sequence shown here is derived from an EMBL/GenBank/DDBJ whole genome shotgun (WGS) entry which is preliminary data.</text>
</comment>
<dbReference type="InterPro" id="IPR023209">
    <property type="entry name" value="DAO"/>
</dbReference>
<dbReference type="InterPro" id="IPR006181">
    <property type="entry name" value="D-amino_acid_oxidase_CS"/>
</dbReference>
<feature type="binding site" evidence="7">
    <location>
        <position position="305"/>
    </location>
    <ligand>
        <name>D-dopa</name>
        <dbReference type="ChEBI" id="CHEBI:149689"/>
    </ligand>
</feature>
<protein>
    <recommendedName>
        <fullName evidence="9">FAD dependent oxidoreductase domain-containing protein</fullName>
    </recommendedName>
</protein>
<organism evidence="10 11">
    <name type="scientific">Pristionchus fissidentatus</name>
    <dbReference type="NCBI Taxonomy" id="1538716"/>
    <lineage>
        <taxon>Eukaryota</taxon>
        <taxon>Metazoa</taxon>
        <taxon>Ecdysozoa</taxon>
        <taxon>Nematoda</taxon>
        <taxon>Chromadorea</taxon>
        <taxon>Rhabditida</taxon>
        <taxon>Rhabditina</taxon>
        <taxon>Diplogasteromorpha</taxon>
        <taxon>Diplogasteroidea</taxon>
        <taxon>Neodiplogasteridae</taxon>
        <taxon>Pristionchus</taxon>
    </lineage>
</organism>
<proteinExistence type="inferred from homology"/>
<keyword evidence="5 7" id="KW-0274">FAD</keyword>
<evidence type="ECO:0000256" key="7">
    <source>
        <dbReference type="PIRSR" id="PIRSR000189-1"/>
    </source>
</evidence>
<dbReference type="PROSITE" id="PS00677">
    <property type="entry name" value="DAO"/>
    <property type="match status" value="1"/>
</dbReference>
<dbReference type="GO" id="GO:0071949">
    <property type="term" value="F:FAD binding"/>
    <property type="evidence" value="ECO:0007669"/>
    <property type="project" value="InterPro"/>
</dbReference>
<evidence type="ECO:0000256" key="4">
    <source>
        <dbReference type="ARBA" id="ARBA00022630"/>
    </source>
</evidence>
<gene>
    <name evidence="10" type="ORF">PFISCL1PPCAC_4591</name>
</gene>
<dbReference type="Pfam" id="PF01266">
    <property type="entry name" value="DAO"/>
    <property type="match status" value="1"/>
</dbReference>
<dbReference type="AlphaFoldDB" id="A0AAV5V1P5"/>
<dbReference type="GO" id="GO:0003884">
    <property type="term" value="F:D-amino-acid oxidase activity"/>
    <property type="evidence" value="ECO:0007669"/>
    <property type="project" value="InterPro"/>
</dbReference>
<evidence type="ECO:0000313" key="11">
    <source>
        <dbReference type="Proteomes" id="UP001432322"/>
    </source>
</evidence>
<dbReference type="Gene3D" id="3.40.50.720">
    <property type="entry name" value="NAD(P)-binding Rossmann-like Domain"/>
    <property type="match status" value="1"/>
</dbReference>
<comment type="subcellular location">
    <subcellularLocation>
        <location evidence="2">Peroxisome matrix</location>
    </subcellularLocation>
</comment>
<dbReference type="EMBL" id="BTSY01000002">
    <property type="protein sequence ID" value="GMT13294.1"/>
    <property type="molecule type" value="Genomic_DNA"/>
</dbReference>
<name>A0AAV5V1P5_9BILA</name>
<evidence type="ECO:0000256" key="5">
    <source>
        <dbReference type="ARBA" id="ARBA00022827"/>
    </source>
</evidence>
<feature type="binding site" evidence="7">
    <location>
        <position position="274"/>
    </location>
    <ligand>
        <name>D-dopa</name>
        <dbReference type="ChEBI" id="CHEBI:149689"/>
    </ligand>
</feature>